<reference evidence="1 2" key="1">
    <citation type="submission" date="2017-09" db="EMBL/GenBank/DDBJ databases">
        <title>Depth-based differentiation of microbial function through sediment-hosted aquifers and enrichment of novel symbionts in the deep terrestrial subsurface.</title>
        <authorList>
            <person name="Probst A.J."/>
            <person name="Ladd B."/>
            <person name="Jarett J.K."/>
            <person name="Geller-Mcgrath D.E."/>
            <person name="Sieber C.M."/>
            <person name="Emerson J.B."/>
            <person name="Anantharaman K."/>
            <person name="Thomas B.C."/>
            <person name="Malmstrom R."/>
            <person name="Stieglmeier M."/>
            <person name="Klingl A."/>
            <person name="Woyke T."/>
            <person name="Ryan C.M."/>
            <person name="Banfield J.F."/>
        </authorList>
    </citation>
    <scope>NUCLEOTIDE SEQUENCE [LARGE SCALE GENOMIC DNA]</scope>
    <source>
        <strain evidence="1">CG17_big_fil_post_rev_8_21_14_2_50_48_46</strain>
    </source>
</reference>
<dbReference type="AlphaFoldDB" id="A0A2M7G5R9"/>
<dbReference type="Proteomes" id="UP000231019">
    <property type="component" value="Unassembled WGS sequence"/>
</dbReference>
<dbReference type="EMBL" id="PFFQ01000024">
    <property type="protein sequence ID" value="PIW17341.1"/>
    <property type="molecule type" value="Genomic_DNA"/>
</dbReference>
<comment type="caution">
    <text evidence="1">The sequence shown here is derived from an EMBL/GenBank/DDBJ whole genome shotgun (WGS) entry which is preliminary data.</text>
</comment>
<organism evidence="1 2">
    <name type="scientific">bacterium (Candidatus Blackallbacteria) CG17_big_fil_post_rev_8_21_14_2_50_48_46</name>
    <dbReference type="NCBI Taxonomy" id="2014261"/>
    <lineage>
        <taxon>Bacteria</taxon>
        <taxon>Candidatus Blackallbacteria</taxon>
    </lineage>
</organism>
<protein>
    <submittedName>
        <fullName evidence="1">Uncharacterized protein</fullName>
    </submittedName>
</protein>
<name>A0A2M7G5R9_9BACT</name>
<gene>
    <name evidence="1" type="ORF">COW36_09195</name>
</gene>
<proteinExistence type="predicted"/>
<accession>A0A2M7G5R9</accession>
<evidence type="ECO:0000313" key="2">
    <source>
        <dbReference type="Proteomes" id="UP000231019"/>
    </source>
</evidence>
<evidence type="ECO:0000313" key="1">
    <source>
        <dbReference type="EMBL" id="PIW17341.1"/>
    </source>
</evidence>
<sequence length="82" mass="8786">MQPKTAMGKRRIYAIDVFIAPDEKGDLGFSVSLEASQAWLELLAEEGGRSLAAAAQKKILPSIGKAFTKSHSKLPKKGVSQS</sequence>